<organism evidence="3 4">
    <name type="scientific">Pyrus ussuriensis x Pyrus communis</name>
    <dbReference type="NCBI Taxonomy" id="2448454"/>
    <lineage>
        <taxon>Eukaryota</taxon>
        <taxon>Viridiplantae</taxon>
        <taxon>Streptophyta</taxon>
        <taxon>Embryophyta</taxon>
        <taxon>Tracheophyta</taxon>
        <taxon>Spermatophyta</taxon>
        <taxon>Magnoliopsida</taxon>
        <taxon>eudicotyledons</taxon>
        <taxon>Gunneridae</taxon>
        <taxon>Pentapetalae</taxon>
        <taxon>rosids</taxon>
        <taxon>fabids</taxon>
        <taxon>Rosales</taxon>
        <taxon>Rosaceae</taxon>
        <taxon>Amygdaloideae</taxon>
        <taxon>Maleae</taxon>
        <taxon>Pyrus</taxon>
    </lineage>
</organism>
<dbReference type="PANTHER" id="PTHR45669:SF12">
    <property type="entry name" value="EMB|CAB85507.1"/>
    <property type="match status" value="1"/>
</dbReference>
<accession>A0A5N5I7I9</accession>
<dbReference type="Gene3D" id="3.40.30.10">
    <property type="entry name" value="Glutaredoxin"/>
    <property type="match status" value="1"/>
</dbReference>
<dbReference type="PANTHER" id="PTHR45669">
    <property type="entry name" value="GLUTAREDOXIN DOMAIN-CONTAINING CYSTEINE-RICH PROTEIN CG12206-RELATED"/>
    <property type="match status" value="1"/>
</dbReference>
<comment type="caution">
    <text evidence="3">The sequence shown here is derived from an EMBL/GenBank/DDBJ whole genome shotgun (WGS) entry which is preliminary data.</text>
</comment>
<evidence type="ECO:0000256" key="1">
    <source>
        <dbReference type="SAM" id="MobiDB-lite"/>
    </source>
</evidence>
<reference evidence="4" key="2">
    <citation type="submission" date="2019-10" db="EMBL/GenBank/DDBJ databases">
        <title>A de novo genome assembly of a pear dwarfing rootstock.</title>
        <authorList>
            <person name="Wang F."/>
            <person name="Wang J."/>
            <person name="Li S."/>
            <person name="Zhang Y."/>
            <person name="Fang M."/>
            <person name="Ma L."/>
            <person name="Zhao Y."/>
            <person name="Jiang S."/>
        </authorList>
    </citation>
    <scope>NUCLEOTIDE SEQUENCE [LARGE SCALE GENOMIC DNA]</scope>
</reference>
<feature type="domain" description="Glutaredoxin" evidence="2">
    <location>
        <begin position="251"/>
        <end position="318"/>
    </location>
</feature>
<feature type="compositionally biased region" description="Low complexity" evidence="1">
    <location>
        <begin position="177"/>
        <end position="188"/>
    </location>
</feature>
<dbReference type="Proteomes" id="UP000327157">
    <property type="component" value="Chromosome 12"/>
</dbReference>
<dbReference type="OrthoDB" id="423313at2759"/>
<dbReference type="AlphaFoldDB" id="A0A5N5I7I9"/>
<protein>
    <recommendedName>
        <fullName evidence="2">Glutaredoxin domain-containing protein</fullName>
    </recommendedName>
</protein>
<dbReference type="PROSITE" id="PS51354">
    <property type="entry name" value="GLUTAREDOXIN_2"/>
    <property type="match status" value="1"/>
</dbReference>
<reference evidence="3 4" key="3">
    <citation type="submission" date="2019-11" db="EMBL/GenBank/DDBJ databases">
        <title>A de novo genome assembly of a pear dwarfing rootstock.</title>
        <authorList>
            <person name="Wang F."/>
            <person name="Wang J."/>
            <person name="Li S."/>
            <person name="Zhang Y."/>
            <person name="Fang M."/>
            <person name="Ma L."/>
            <person name="Zhao Y."/>
            <person name="Jiang S."/>
        </authorList>
    </citation>
    <scope>NUCLEOTIDE SEQUENCE [LARGE SCALE GENOMIC DNA]</scope>
    <source>
        <strain evidence="3">S2</strain>
        <tissue evidence="3">Leaf</tissue>
    </source>
</reference>
<keyword evidence="4" id="KW-1185">Reference proteome</keyword>
<dbReference type="Pfam" id="PF00462">
    <property type="entry name" value="Glutaredoxin"/>
    <property type="match status" value="1"/>
</dbReference>
<name>A0A5N5I7I9_9ROSA</name>
<dbReference type="EMBL" id="SMOL01000143">
    <property type="protein sequence ID" value="KAB2631524.1"/>
    <property type="molecule type" value="Genomic_DNA"/>
</dbReference>
<evidence type="ECO:0000313" key="4">
    <source>
        <dbReference type="Proteomes" id="UP000327157"/>
    </source>
</evidence>
<dbReference type="Pfam" id="PF23733">
    <property type="entry name" value="GRXCR1-2_C"/>
    <property type="match status" value="1"/>
</dbReference>
<reference evidence="3 4" key="1">
    <citation type="submission" date="2019-09" db="EMBL/GenBank/DDBJ databases">
        <authorList>
            <person name="Ou C."/>
        </authorList>
    </citation>
    <scope>NUCLEOTIDE SEQUENCE [LARGE SCALE GENOMIC DNA]</scope>
    <source>
        <strain evidence="3">S2</strain>
        <tissue evidence="3">Leaf</tissue>
    </source>
</reference>
<dbReference type="InterPro" id="IPR002109">
    <property type="entry name" value="Glutaredoxin"/>
</dbReference>
<sequence length="394" mass="43429">MGCVSSKLFKKEDNNGGGEYVINHVVSLTSSTYGVLNLENDRQPTKDSAEESKRVAKSSPPREDPEVINAWELMEGLEEGVPIANPAKKSPKSRALLRGFVDFDSRSPFKLLNQIGSPLKLKRYGGKENSKGRVVNVNVLGYSPKQVLKPKNGGENSCKKMLNWSPGVKGSPVAAKRQSFGSDSSQRSFSPLFDPELVASYEKEMSEEKEQIKRMVLPSPKPRKLRNSSKDSESMLQLFEKKCPPGGENAVVVYTTTLRGIRKTFEDCNNVRSIVESHLIHVLERDISMDSGFKEEIRGLMGTKEVKVPLVFVKGRLIGGADEVVKLEEEGKLGILFDGIPRAVMGCKGCAGMRFVMCMVCNGSCKVLDELQKKMVKCGECNENGLIHCPICCC</sequence>
<feature type="region of interest" description="Disordered" evidence="1">
    <location>
        <begin position="169"/>
        <end position="188"/>
    </location>
</feature>
<evidence type="ECO:0000259" key="2">
    <source>
        <dbReference type="Pfam" id="PF00462"/>
    </source>
</evidence>
<dbReference type="SUPFAM" id="SSF52833">
    <property type="entry name" value="Thioredoxin-like"/>
    <property type="match status" value="1"/>
</dbReference>
<gene>
    <name evidence="3" type="ORF">D8674_009043</name>
</gene>
<evidence type="ECO:0000313" key="3">
    <source>
        <dbReference type="EMBL" id="KAB2631524.1"/>
    </source>
</evidence>
<proteinExistence type="predicted"/>
<feature type="region of interest" description="Disordered" evidence="1">
    <location>
        <begin position="40"/>
        <end position="65"/>
    </location>
</feature>
<dbReference type="CDD" id="cd03031">
    <property type="entry name" value="GRX_GRX_like"/>
    <property type="match status" value="1"/>
</dbReference>
<dbReference type="InterPro" id="IPR036249">
    <property type="entry name" value="Thioredoxin-like_sf"/>
</dbReference>